<keyword evidence="4" id="KW-1185">Reference proteome</keyword>
<dbReference type="EMBL" id="JBANAX010000904">
    <property type="protein sequence ID" value="KAL1189067.1"/>
    <property type="molecule type" value="Genomic_DNA"/>
</dbReference>
<evidence type="ECO:0000313" key="3">
    <source>
        <dbReference type="EMBL" id="KAL1189067.1"/>
    </source>
</evidence>
<proteinExistence type="predicted"/>
<organism evidence="3 4">
    <name type="scientific">Cardamine amara subsp. amara</name>
    <dbReference type="NCBI Taxonomy" id="228776"/>
    <lineage>
        <taxon>Eukaryota</taxon>
        <taxon>Viridiplantae</taxon>
        <taxon>Streptophyta</taxon>
        <taxon>Embryophyta</taxon>
        <taxon>Tracheophyta</taxon>
        <taxon>Spermatophyta</taxon>
        <taxon>Magnoliopsida</taxon>
        <taxon>eudicotyledons</taxon>
        <taxon>Gunneridae</taxon>
        <taxon>Pentapetalae</taxon>
        <taxon>rosids</taxon>
        <taxon>malvids</taxon>
        <taxon>Brassicales</taxon>
        <taxon>Brassicaceae</taxon>
        <taxon>Cardamineae</taxon>
        <taxon>Cardamine</taxon>
    </lineage>
</organism>
<feature type="domain" description="Retrotransposon gag" evidence="2">
    <location>
        <begin position="138"/>
        <end position="223"/>
    </location>
</feature>
<reference evidence="3 4" key="1">
    <citation type="submission" date="2024-04" db="EMBL/GenBank/DDBJ databases">
        <title>Genome assembly C_amara_ONT_v2.</title>
        <authorList>
            <person name="Yant L."/>
            <person name="Moore C."/>
            <person name="Slenker M."/>
        </authorList>
    </citation>
    <scope>NUCLEOTIDE SEQUENCE [LARGE SCALE GENOMIC DNA]</scope>
    <source>
        <tissue evidence="3">Leaf</tissue>
    </source>
</reference>
<dbReference type="PANTHER" id="PTHR33223:SF6">
    <property type="entry name" value="CCHC-TYPE DOMAIN-CONTAINING PROTEIN"/>
    <property type="match status" value="1"/>
</dbReference>
<comment type="caution">
    <text evidence="3">The sequence shown here is derived from an EMBL/GenBank/DDBJ whole genome shotgun (WGS) entry which is preliminary data.</text>
</comment>
<accession>A0ABD0Z2X6</accession>
<dbReference type="PANTHER" id="PTHR33223">
    <property type="entry name" value="CCHC-TYPE DOMAIN-CONTAINING PROTEIN"/>
    <property type="match status" value="1"/>
</dbReference>
<dbReference type="Proteomes" id="UP001558713">
    <property type="component" value="Unassembled WGS sequence"/>
</dbReference>
<evidence type="ECO:0000313" key="4">
    <source>
        <dbReference type="Proteomes" id="UP001558713"/>
    </source>
</evidence>
<evidence type="ECO:0000256" key="1">
    <source>
        <dbReference type="SAM" id="MobiDB-lite"/>
    </source>
</evidence>
<dbReference type="Pfam" id="PF03732">
    <property type="entry name" value="Retrotrans_gag"/>
    <property type="match status" value="1"/>
</dbReference>
<gene>
    <name evidence="3" type="ORF">V5N11_032486</name>
</gene>
<sequence length="262" mass="30309">MAPIQIDETADSLMESMREVQNSMAMLHSTVGELRNSMAETLKSMAEMKSALLLQPTTESQVPVDHQTLPEEAPTEQSKMVDNSLVDKDMSRYIYLKKTRIEMPVFDGHNLNSWIALAERYFKVGNFTEKEKLDILYLSVEGPALNWFNFCDNHEKPFLDWNDFKSRLIERFGGLRSAFERLLSLEQDESVIDYLCQFEELSTQCLDLSNDHLESLFVKGLKEEIQEMLRLFQPKGIHNIIAKARILENSSFCRLMNPPMDK</sequence>
<dbReference type="InterPro" id="IPR005162">
    <property type="entry name" value="Retrotrans_gag_dom"/>
</dbReference>
<feature type="region of interest" description="Disordered" evidence="1">
    <location>
        <begin position="57"/>
        <end position="79"/>
    </location>
</feature>
<dbReference type="AlphaFoldDB" id="A0ABD0Z2X6"/>
<name>A0ABD0Z2X6_CARAN</name>
<protein>
    <recommendedName>
        <fullName evidence="2">Retrotransposon gag domain-containing protein</fullName>
    </recommendedName>
</protein>
<evidence type="ECO:0000259" key="2">
    <source>
        <dbReference type="Pfam" id="PF03732"/>
    </source>
</evidence>